<name>A0A6A8AA69_9HYPH</name>
<dbReference type="PANTHER" id="PTHR23028:SF53">
    <property type="entry name" value="ACYL_TRANSF_3 DOMAIN-CONTAINING PROTEIN"/>
    <property type="match status" value="1"/>
</dbReference>
<dbReference type="InterPro" id="IPR043968">
    <property type="entry name" value="SGNH"/>
</dbReference>
<feature type="transmembrane region" description="Helical" evidence="8">
    <location>
        <begin position="238"/>
        <end position="256"/>
    </location>
</feature>
<keyword evidence="7 11" id="KW-0012">Acyltransferase</keyword>
<feature type="transmembrane region" description="Helical" evidence="8">
    <location>
        <begin position="262"/>
        <end position="280"/>
    </location>
</feature>
<dbReference type="Pfam" id="PF01757">
    <property type="entry name" value="Acyl_transf_3"/>
    <property type="match status" value="1"/>
</dbReference>
<feature type="transmembrane region" description="Helical" evidence="8">
    <location>
        <begin position="359"/>
        <end position="380"/>
    </location>
</feature>
<evidence type="ECO:0000259" key="9">
    <source>
        <dbReference type="Pfam" id="PF01757"/>
    </source>
</evidence>
<dbReference type="GO" id="GO:0005886">
    <property type="term" value="C:plasma membrane"/>
    <property type="evidence" value="ECO:0007669"/>
    <property type="project" value="UniProtKB-SubCell"/>
</dbReference>
<dbReference type="GO" id="GO:0016788">
    <property type="term" value="F:hydrolase activity, acting on ester bonds"/>
    <property type="evidence" value="ECO:0007669"/>
    <property type="project" value="UniProtKB-ARBA"/>
</dbReference>
<keyword evidence="6 8" id="KW-0472">Membrane</keyword>
<evidence type="ECO:0000256" key="1">
    <source>
        <dbReference type="ARBA" id="ARBA00004651"/>
    </source>
</evidence>
<feature type="transmembrane region" description="Helical" evidence="8">
    <location>
        <begin position="330"/>
        <end position="347"/>
    </location>
</feature>
<evidence type="ECO:0000313" key="12">
    <source>
        <dbReference type="Proteomes" id="UP000435138"/>
    </source>
</evidence>
<gene>
    <name evidence="11" type="ORF">GAO09_19290</name>
</gene>
<protein>
    <submittedName>
        <fullName evidence="11">Acyltransferase family protein</fullName>
    </submittedName>
</protein>
<comment type="caution">
    <text evidence="11">The sequence shown here is derived from an EMBL/GenBank/DDBJ whole genome shotgun (WGS) entry which is preliminary data.</text>
</comment>
<dbReference type="InterPro" id="IPR002656">
    <property type="entry name" value="Acyl_transf_3_dom"/>
</dbReference>
<evidence type="ECO:0000256" key="2">
    <source>
        <dbReference type="ARBA" id="ARBA00022475"/>
    </source>
</evidence>
<keyword evidence="4 8" id="KW-0812">Transmembrane</keyword>
<feature type="domain" description="SGNH" evidence="10">
    <location>
        <begin position="417"/>
        <end position="625"/>
    </location>
</feature>
<accession>A0A6A8AA69</accession>
<sequence length="645" mass="71431">MKLPNLPEVDGLRAIAVMAVVLNHLGVDGFHGGYVGVDVFFVISGFLITNIIKTEVEETGSFNYSRFYVKRFRRLFPAFFVVALASFGVAFSVFGPRHFTEFCASIAAAVASVSNIFFWVQVRYFDTASTLKPMLHTWSLSVEEQFYLVWPATVAFMVRSKIRPLLFLGLLGVVSLSLNELFRGGWTHHFLVSVSGGAINADGLSTIFYLMPFRIFEFAIGAAIAWMPIRGRTTGPTAEVLSSVGLFMIAYSIFSFTPTTVFPSFNALIPCIGTALLIVAGNARHLGYVVRNPVSLFLGKISYSVYLVHWPLIVFATYITMDDLNGLDKVWIIAATLVLASLLYYSVENPFRKGTRHKLYLTGMATCALALSAASFHAWYNGGWMWRYADNVAAQLSPYREDAINNFVHALKNSSNAQFDNDGRPKVMVVGDSMTGDFMNLLHAASIDRSLDLKSYPMPYPCLPAPVAADDVITSAVPKYADLCIKEAAGFNNAVIDRHPETVVLAAMWSDWWVPEMEKTIGFLKQAGVKTIVIVGRKSISVNGQQFLAQNALHPRISSIDVSRQPAAVELNNIISDHANASGVYFVDAYSLVCPEGRCEIVADNKDMYYWDTEHLTPEGVLHFSSGFKALWEKIEGRKDLALHH</sequence>
<evidence type="ECO:0000256" key="7">
    <source>
        <dbReference type="ARBA" id="ARBA00023315"/>
    </source>
</evidence>
<feature type="transmembrane region" description="Helical" evidence="8">
    <location>
        <begin position="165"/>
        <end position="186"/>
    </location>
</feature>
<evidence type="ECO:0000259" key="10">
    <source>
        <dbReference type="Pfam" id="PF19040"/>
    </source>
</evidence>
<keyword evidence="12" id="KW-1185">Reference proteome</keyword>
<dbReference type="InterPro" id="IPR036514">
    <property type="entry name" value="SGNH_hydro_sf"/>
</dbReference>
<dbReference type="PANTHER" id="PTHR23028">
    <property type="entry name" value="ACETYLTRANSFERASE"/>
    <property type="match status" value="1"/>
</dbReference>
<dbReference type="InterPro" id="IPR050879">
    <property type="entry name" value="Acyltransferase_3"/>
</dbReference>
<dbReference type="GO" id="GO:0009103">
    <property type="term" value="P:lipopolysaccharide biosynthetic process"/>
    <property type="evidence" value="ECO:0007669"/>
    <property type="project" value="TreeGrafter"/>
</dbReference>
<evidence type="ECO:0000256" key="4">
    <source>
        <dbReference type="ARBA" id="ARBA00022692"/>
    </source>
</evidence>
<feature type="transmembrane region" description="Helical" evidence="8">
    <location>
        <begin position="106"/>
        <end position="125"/>
    </location>
</feature>
<keyword evidence="5 8" id="KW-1133">Transmembrane helix</keyword>
<dbReference type="Pfam" id="PF19040">
    <property type="entry name" value="SGNH"/>
    <property type="match status" value="1"/>
</dbReference>
<dbReference type="SUPFAM" id="SSF52266">
    <property type="entry name" value="SGNH hydrolase"/>
    <property type="match status" value="1"/>
</dbReference>
<keyword evidence="3 11" id="KW-0808">Transferase</keyword>
<keyword evidence="2" id="KW-1003">Cell membrane</keyword>
<dbReference type="EMBL" id="WIXI01000047">
    <property type="protein sequence ID" value="MQY48183.1"/>
    <property type="molecule type" value="Genomic_DNA"/>
</dbReference>
<dbReference type="Gene3D" id="3.40.50.1110">
    <property type="entry name" value="SGNH hydrolase"/>
    <property type="match status" value="1"/>
</dbReference>
<reference evidence="11 12" key="1">
    <citation type="submission" date="2019-11" db="EMBL/GenBank/DDBJ databases">
        <title>Genome analysis of Rhizobacterium cereale a novel genus and species isolated from maize roots in North Spain.</title>
        <authorList>
            <person name="Menendez E."/>
            <person name="Flores-Felix J.D."/>
            <person name="Ramirez-Bahena M.-H."/>
            <person name="Igual J.M."/>
            <person name="Garcia-Fraile P."/>
            <person name="Peix A."/>
            <person name="Velazquez E."/>
        </authorList>
    </citation>
    <scope>NUCLEOTIDE SEQUENCE [LARGE SCALE GENOMIC DNA]</scope>
    <source>
        <strain evidence="11 12">RZME27</strain>
    </source>
</reference>
<evidence type="ECO:0000256" key="6">
    <source>
        <dbReference type="ARBA" id="ARBA00023136"/>
    </source>
</evidence>
<evidence type="ECO:0000256" key="5">
    <source>
        <dbReference type="ARBA" id="ARBA00022989"/>
    </source>
</evidence>
<dbReference type="GO" id="GO:0016747">
    <property type="term" value="F:acyltransferase activity, transferring groups other than amino-acyl groups"/>
    <property type="evidence" value="ECO:0007669"/>
    <property type="project" value="InterPro"/>
</dbReference>
<feature type="domain" description="Acyltransferase 3" evidence="9">
    <location>
        <begin position="8"/>
        <end position="343"/>
    </location>
</feature>
<evidence type="ECO:0000256" key="8">
    <source>
        <dbReference type="SAM" id="Phobius"/>
    </source>
</evidence>
<evidence type="ECO:0000313" key="11">
    <source>
        <dbReference type="EMBL" id="MQY48183.1"/>
    </source>
</evidence>
<feature type="transmembrane region" description="Helical" evidence="8">
    <location>
        <begin position="301"/>
        <end position="318"/>
    </location>
</feature>
<comment type="subcellular location">
    <subcellularLocation>
        <location evidence="1">Cell membrane</location>
        <topology evidence="1">Multi-pass membrane protein</topology>
    </subcellularLocation>
</comment>
<evidence type="ECO:0000256" key="3">
    <source>
        <dbReference type="ARBA" id="ARBA00022679"/>
    </source>
</evidence>
<dbReference type="AlphaFoldDB" id="A0A6A8AA69"/>
<dbReference type="Proteomes" id="UP000435138">
    <property type="component" value="Unassembled WGS sequence"/>
</dbReference>
<feature type="transmembrane region" description="Helical" evidence="8">
    <location>
        <begin position="206"/>
        <end position="226"/>
    </location>
</feature>
<feature type="transmembrane region" description="Helical" evidence="8">
    <location>
        <begin position="75"/>
        <end position="94"/>
    </location>
</feature>
<organism evidence="11 12">
    <name type="scientific">Endobacterium cereale</name>
    <dbReference type="NCBI Taxonomy" id="2663029"/>
    <lineage>
        <taxon>Bacteria</taxon>
        <taxon>Pseudomonadati</taxon>
        <taxon>Pseudomonadota</taxon>
        <taxon>Alphaproteobacteria</taxon>
        <taxon>Hyphomicrobiales</taxon>
        <taxon>Rhizobiaceae</taxon>
        <taxon>Endobacterium</taxon>
    </lineage>
</organism>
<feature type="transmembrane region" description="Helical" evidence="8">
    <location>
        <begin position="33"/>
        <end position="54"/>
    </location>
</feature>
<dbReference type="RefSeq" id="WP_153356116.1">
    <property type="nucleotide sequence ID" value="NZ_WIXI01000047.1"/>
</dbReference>
<proteinExistence type="predicted"/>